<evidence type="ECO:0000256" key="6">
    <source>
        <dbReference type="ARBA" id="ARBA00039970"/>
    </source>
</evidence>
<dbReference type="AlphaFoldDB" id="A0A239H2B1"/>
<feature type="domain" description="PhoH-like protein" evidence="7">
    <location>
        <begin position="111"/>
        <end position="315"/>
    </location>
</feature>
<keyword evidence="3" id="KW-0963">Cytoplasm</keyword>
<proteinExistence type="inferred from homology"/>
<dbReference type="EMBL" id="FZOG01000004">
    <property type="protein sequence ID" value="SNS75178.1"/>
    <property type="molecule type" value="Genomic_DNA"/>
</dbReference>
<evidence type="ECO:0000256" key="1">
    <source>
        <dbReference type="ARBA" id="ARBA00004496"/>
    </source>
</evidence>
<evidence type="ECO:0000313" key="9">
    <source>
        <dbReference type="Proteomes" id="UP000242915"/>
    </source>
</evidence>
<dbReference type="Proteomes" id="UP000242915">
    <property type="component" value="Unassembled WGS sequence"/>
</dbReference>
<evidence type="ECO:0000313" key="8">
    <source>
        <dbReference type="EMBL" id="SNS75178.1"/>
    </source>
</evidence>
<dbReference type="PANTHER" id="PTHR30473:SF1">
    <property type="entry name" value="PHOH-LIKE PROTEIN"/>
    <property type="match status" value="1"/>
</dbReference>
<dbReference type="SUPFAM" id="SSF52540">
    <property type="entry name" value="P-loop containing nucleoside triphosphate hydrolases"/>
    <property type="match status" value="1"/>
</dbReference>
<evidence type="ECO:0000256" key="4">
    <source>
        <dbReference type="ARBA" id="ARBA00022741"/>
    </source>
</evidence>
<keyword evidence="9" id="KW-1185">Reference proteome</keyword>
<dbReference type="PANTHER" id="PTHR30473">
    <property type="entry name" value="PROTEIN PHOH"/>
    <property type="match status" value="1"/>
</dbReference>
<dbReference type="GO" id="GO:0005524">
    <property type="term" value="F:ATP binding"/>
    <property type="evidence" value="ECO:0007669"/>
    <property type="project" value="UniProtKB-KW"/>
</dbReference>
<gene>
    <name evidence="8" type="ORF">SAMN05216255_3248</name>
</gene>
<dbReference type="RefSeq" id="WP_010487261.1">
    <property type="nucleotide sequence ID" value="NZ_FZOG01000004.1"/>
</dbReference>
<sequence>MNIQTEPHHFILEPFEANRFANLCGQFDENLRLIEQRLEIEIRNRGNQFELLGDGEQTRAAERLLRRLYREAKNTELSPDMVHLFLQESGIEELKNSTVESNVALRTRKGMIRPRGTNQQAYVKSILEHDINFGIGPAGTGKTYLAVACAVDALEREQIRRILLVRPAVEAGEKLGFLPGDLSQKIDPYLRPLYDALYEMLGFEQVARLIEKQVIEVAPLAYMRGRTLNNSFIILDESQNTTLEQMKMFLTRIGFGSTAVITGDITQVDLPRGTKSGLTHVIEVLRDVPGISFTHFKPKDVVRHPLVQRIVEAYERFDERTQGKPANERGSNDA</sequence>
<dbReference type="InterPro" id="IPR003714">
    <property type="entry name" value="PhoH"/>
</dbReference>
<keyword evidence="4" id="KW-0547">Nucleotide-binding</keyword>
<protein>
    <recommendedName>
        <fullName evidence="6">PhoH-like protein</fullName>
    </recommendedName>
</protein>
<accession>A0A239H2B1</accession>
<evidence type="ECO:0000256" key="2">
    <source>
        <dbReference type="ARBA" id="ARBA00010393"/>
    </source>
</evidence>
<dbReference type="GO" id="GO:0005829">
    <property type="term" value="C:cytosol"/>
    <property type="evidence" value="ECO:0007669"/>
    <property type="project" value="TreeGrafter"/>
</dbReference>
<organism evidence="8 9">
    <name type="scientific">Pseudomonas segetis</name>
    <dbReference type="NCBI Taxonomy" id="298908"/>
    <lineage>
        <taxon>Bacteria</taxon>
        <taxon>Pseudomonadati</taxon>
        <taxon>Pseudomonadota</taxon>
        <taxon>Gammaproteobacteria</taxon>
        <taxon>Pseudomonadales</taxon>
        <taxon>Pseudomonadaceae</taxon>
        <taxon>Pseudomonas</taxon>
    </lineage>
</organism>
<evidence type="ECO:0000256" key="3">
    <source>
        <dbReference type="ARBA" id="ARBA00022490"/>
    </source>
</evidence>
<dbReference type="InterPro" id="IPR027417">
    <property type="entry name" value="P-loop_NTPase"/>
</dbReference>
<reference evidence="9" key="1">
    <citation type="submission" date="2017-06" db="EMBL/GenBank/DDBJ databases">
        <authorList>
            <person name="Varghese N."/>
            <person name="Submissions S."/>
        </authorList>
    </citation>
    <scope>NUCLEOTIDE SEQUENCE [LARGE SCALE GENOMIC DNA]</scope>
    <source>
        <strain evidence="9">CIP 108523</strain>
    </source>
</reference>
<comment type="similarity">
    <text evidence="2">Belongs to the PhoH family.</text>
</comment>
<dbReference type="Gene3D" id="3.40.50.300">
    <property type="entry name" value="P-loop containing nucleotide triphosphate hydrolases"/>
    <property type="match status" value="1"/>
</dbReference>
<comment type="subcellular location">
    <subcellularLocation>
        <location evidence="1">Cytoplasm</location>
    </subcellularLocation>
</comment>
<keyword evidence="5" id="KW-0067">ATP-binding</keyword>
<dbReference type="FunFam" id="3.40.50.300:FF:000013">
    <property type="entry name" value="PhoH family ATPase"/>
    <property type="match status" value="1"/>
</dbReference>
<dbReference type="InterPro" id="IPR051451">
    <property type="entry name" value="PhoH2-like"/>
</dbReference>
<evidence type="ECO:0000256" key="5">
    <source>
        <dbReference type="ARBA" id="ARBA00022840"/>
    </source>
</evidence>
<evidence type="ECO:0000259" key="7">
    <source>
        <dbReference type="Pfam" id="PF02562"/>
    </source>
</evidence>
<name>A0A239H2B1_9PSED</name>
<dbReference type="Pfam" id="PF02562">
    <property type="entry name" value="PhoH"/>
    <property type="match status" value="1"/>
</dbReference>